<feature type="binding site" evidence="7">
    <location>
        <position position="210"/>
    </location>
    <ligand>
        <name>Mg(2+)</name>
        <dbReference type="ChEBI" id="CHEBI:18420"/>
    </ligand>
</feature>
<dbReference type="EMBL" id="PDJQ01000001">
    <property type="protein sequence ID" value="PFG74191.1"/>
    <property type="molecule type" value="Genomic_DNA"/>
</dbReference>
<keyword evidence="7" id="KW-0479">Metal-binding</keyword>
<dbReference type="GO" id="GO:0016780">
    <property type="term" value="F:phosphotransferase activity, for other substituted phosphate groups"/>
    <property type="evidence" value="ECO:0007669"/>
    <property type="project" value="InterPro"/>
</dbReference>
<comment type="subcellular location">
    <subcellularLocation>
        <location evidence="1">Cell membrane</location>
        <topology evidence="1">Multi-pass membrane protein</topology>
    </subcellularLocation>
</comment>
<evidence type="ECO:0000313" key="10">
    <source>
        <dbReference type="Proteomes" id="UP000223071"/>
    </source>
</evidence>
<keyword evidence="10" id="KW-1185">Reference proteome</keyword>
<keyword evidence="7" id="KW-0460">Magnesium</keyword>
<feature type="transmembrane region" description="Helical" evidence="8">
    <location>
        <begin position="235"/>
        <end position="256"/>
    </location>
</feature>
<dbReference type="PANTHER" id="PTHR22926:SF3">
    <property type="entry name" value="UNDECAPRENYL-PHOSPHATE ALPHA-N-ACETYLGLUCOSAMINYL 1-PHOSPHATE TRANSFERASE"/>
    <property type="match status" value="1"/>
</dbReference>
<feature type="transmembrane region" description="Helical" evidence="8">
    <location>
        <begin position="100"/>
        <end position="117"/>
    </location>
</feature>
<dbReference type="PANTHER" id="PTHR22926">
    <property type="entry name" value="PHOSPHO-N-ACETYLMURAMOYL-PENTAPEPTIDE-TRANSFERASE"/>
    <property type="match status" value="1"/>
</dbReference>
<comment type="caution">
    <text evidence="9">The sequence shown here is derived from an EMBL/GenBank/DDBJ whole genome shotgun (WGS) entry which is preliminary data.</text>
</comment>
<dbReference type="GO" id="GO:0005886">
    <property type="term" value="C:plasma membrane"/>
    <property type="evidence" value="ECO:0007669"/>
    <property type="project" value="UniProtKB-SubCell"/>
</dbReference>
<feature type="transmembrane region" description="Helical" evidence="8">
    <location>
        <begin position="316"/>
        <end position="336"/>
    </location>
</feature>
<evidence type="ECO:0000256" key="8">
    <source>
        <dbReference type="SAM" id="Phobius"/>
    </source>
</evidence>
<dbReference type="Proteomes" id="UP000223071">
    <property type="component" value="Unassembled WGS sequence"/>
</dbReference>
<dbReference type="InterPro" id="IPR000715">
    <property type="entry name" value="Glycosyl_transferase_4"/>
</dbReference>
<evidence type="ECO:0000256" key="7">
    <source>
        <dbReference type="PIRSR" id="PIRSR600715-1"/>
    </source>
</evidence>
<feature type="transmembrane region" description="Helical" evidence="8">
    <location>
        <begin position="288"/>
        <end position="310"/>
    </location>
</feature>
<feature type="transmembrane region" description="Helical" evidence="8">
    <location>
        <begin position="38"/>
        <end position="58"/>
    </location>
</feature>
<dbReference type="CDD" id="cd06853">
    <property type="entry name" value="GT_WecA_like"/>
    <property type="match status" value="1"/>
</dbReference>
<proteinExistence type="predicted"/>
<name>A0A2A9HGD1_TEPT2</name>
<feature type="transmembrane region" description="Helical" evidence="8">
    <location>
        <begin position="213"/>
        <end position="229"/>
    </location>
</feature>
<feature type="transmembrane region" description="Helical" evidence="8">
    <location>
        <begin position="157"/>
        <end position="175"/>
    </location>
</feature>
<accession>A0A2A9HGD1</accession>
<feature type="transmembrane region" description="Helical" evidence="8">
    <location>
        <begin position="181"/>
        <end position="201"/>
    </location>
</feature>
<evidence type="ECO:0000256" key="6">
    <source>
        <dbReference type="ARBA" id="ARBA00023136"/>
    </source>
</evidence>
<dbReference type="Pfam" id="PF00953">
    <property type="entry name" value="Glycos_transf_4"/>
    <property type="match status" value="1"/>
</dbReference>
<evidence type="ECO:0000256" key="2">
    <source>
        <dbReference type="ARBA" id="ARBA00022475"/>
    </source>
</evidence>
<evidence type="ECO:0000256" key="1">
    <source>
        <dbReference type="ARBA" id="ARBA00004651"/>
    </source>
</evidence>
<keyword evidence="5 8" id="KW-1133">Transmembrane helix</keyword>
<dbReference type="GO" id="GO:0046872">
    <property type="term" value="F:metal ion binding"/>
    <property type="evidence" value="ECO:0007669"/>
    <property type="project" value="UniProtKB-KW"/>
</dbReference>
<feature type="transmembrane region" description="Helical" evidence="8">
    <location>
        <begin position="6"/>
        <end position="26"/>
    </location>
</feature>
<feature type="transmembrane region" description="Helical" evidence="8">
    <location>
        <begin position="129"/>
        <end position="150"/>
    </location>
</feature>
<reference evidence="9 10" key="1">
    <citation type="submission" date="2017-09" db="EMBL/GenBank/DDBJ databases">
        <title>Sequencing the genomes of two abundant thermophiles in Great Basin hot springs: Thermocrinis jamiesonii and novel Chloroflexi Thermoflexus hugenholtzii.</title>
        <authorList>
            <person name="Hedlund B."/>
        </authorList>
    </citation>
    <scope>NUCLEOTIDE SEQUENCE [LARGE SCALE GENOMIC DNA]</scope>
    <source>
        <strain evidence="9 10">G233</strain>
    </source>
</reference>
<evidence type="ECO:0000256" key="4">
    <source>
        <dbReference type="ARBA" id="ARBA00022692"/>
    </source>
</evidence>
<dbReference type="GO" id="GO:0071555">
    <property type="term" value="P:cell wall organization"/>
    <property type="evidence" value="ECO:0007669"/>
    <property type="project" value="TreeGrafter"/>
</dbReference>
<keyword evidence="2" id="KW-1003">Cell membrane</keyword>
<dbReference type="GO" id="GO:0009103">
    <property type="term" value="P:lipopolysaccharide biosynthetic process"/>
    <property type="evidence" value="ECO:0007669"/>
    <property type="project" value="TreeGrafter"/>
</dbReference>
<dbReference type="AlphaFoldDB" id="A0A2A9HGD1"/>
<keyword evidence="4 8" id="KW-0812">Transmembrane</keyword>
<evidence type="ECO:0000256" key="3">
    <source>
        <dbReference type="ARBA" id="ARBA00022679"/>
    </source>
</evidence>
<protein>
    <submittedName>
        <fullName evidence="9">UDP-GlcNAc:undecaprenyl-phosphate GlcNAc-1-phosphate transferase</fullName>
    </submittedName>
</protein>
<evidence type="ECO:0000256" key="5">
    <source>
        <dbReference type="ARBA" id="ARBA00022989"/>
    </source>
</evidence>
<sequence>MWLELGTALAAFAVALPLTGALRLPTKRGRRGEVMPRIGGISILAGFLAAPFIMAAFSDQAREFVSEDRRQFLMLGVCGGIVCAMGARDDFRDLDWRFKLGTHVLAALALYLSGFHVEKMTLPGGEAVSLGLLDPAVTVAWIVLVTNAVNLVDGRDGVAAGMAAMVSATMSYIAWDLGHDLIAMLFAALCGACLGFLPFNLGRARRFLGDSGAYFLGFTLAGLSVAGSLDETGRVPLYIPLVALGLPVLDTAVAFLRRFLDGRHPMHADFDHFHDRIERLLGFTGLRVTLAVYALTAVFCGAALLAHTWYKSVGSAVVSAAVLAFGIGLVLALGYGRTMWNSARMLAWRGRAPAPREGNTG</sequence>
<gene>
    <name evidence="9" type="ORF">A9A59_1404</name>
</gene>
<organism evidence="9 10">
    <name type="scientific">Tepidiforma thermophila (strain KCTC 52669 / CGMCC 1.13589 / G233)</name>
    <dbReference type="NCBI Taxonomy" id="2761530"/>
    <lineage>
        <taxon>Bacteria</taxon>
        <taxon>Bacillati</taxon>
        <taxon>Chloroflexota</taxon>
        <taxon>Tepidiformia</taxon>
        <taxon>Tepidiformales</taxon>
        <taxon>Tepidiformaceae</taxon>
        <taxon>Tepidiforma</taxon>
    </lineage>
</organism>
<keyword evidence="3 9" id="KW-0808">Transferase</keyword>
<dbReference type="RefSeq" id="WP_098503595.1">
    <property type="nucleotide sequence ID" value="NZ_PDJQ01000001.1"/>
</dbReference>
<comment type="cofactor">
    <cofactor evidence="7">
        <name>Mg(2+)</name>
        <dbReference type="ChEBI" id="CHEBI:18420"/>
    </cofactor>
</comment>
<dbReference type="GO" id="GO:0044038">
    <property type="term" value="P:cell wall macromolecule biosynthetic process"/>
    <property type="evidence" value="ECO:0007669"/>
    <property type="project" value="TreeGrafter"/>
</dbReference>
<feature type="binding site" evidence="7">
    <location>
        <position position="150"/>
    </location>
    <ligand>
        <name>Mg(2+)</name>
        <dbReference type="ChEBI" id="CHEBI:18420"/>
    </ligand>
</feature>
<feature type="transmembrane region" description="Helical" evidence="8">
    <location>
        <begin position="70"/>
        <end position="88"/>
    </location>
</feature>
<evidence type="ECO:0000313" key="9">
    <source>
        <dbReference type="EMBL" id="PFG74191.1"/>
    </source>
</evidence>
<keyword evidence="6 8" id="KW-0472">Membrane</keyword>